<evidence type="ECO:0000313" key="1">
    <source>
        <dbReference type="EMBL" id="PNX90993.1"/>
    </source>
</evidence>
<reference evidence="1 2" key="1">
    <citation type="journal article" date="2014" name="Am. J. Bot.">
        <title>Genome assembly and annotation for red clover (Trifolium pratense; Fabaceae).</title>
        <authorList>
            <person name="Istvanek J."/>
            <person name="Jaros M."/>
            <person name="Krenek A."/>
            <person name="Repkova J."/>
        </authorList>
    </citation>
    <scope>NUCLEOTIDE SEQUENCE [LARGE SCALE GENOMIC DNA]</scope>
    <source>
        <strain evidence="2">cv. Tatra</strain>
        <tissue evidence="1">Young leaves</tissue>
    </source>
</reference>
<accession>A0A2K3MJM5</accession>
<name>A0A2K3MJM5_TRIPR</name>
<dbReference type="EMBL" id="ASHM01064636">
    <property type="protein sequence ID" value="PNX90993.1"/>
    <property type="molecule type" value="Genomic_DNA"/>
</dbReference>
<dbReference type="Proteomes" id="UP000236291">
    <property type="component" value="Unassembled WGS sequence"/>
</dbReference>
<gene>
    <name evidence="1" type="ORF">L195_g047122</name>
</gene>
<dbReference type="AlphaFoldDB" id="A0A2K3MJM5"/>
<comment type="caution">
    <text evidence="1">The sequence shown here is derived from an EMBL/GenBank/DDBJ whole genome shotgun (WGS) entry which is preliminary data.</text>
</comment>
<reference evidence="1 2" key="2">
    <citation type="journal article" date="2017" name="Front. Plant Sci.">
        <title>Gene Classification and Mining of Molecular Markers Useful in Red Clover (Trifolium pratense) Breeding.</title>
        <authorList>
            <person name="Istvanek J."/>
            <person name="Dluhosova J."/>
            <person name="Dluhos P."/>
            <person name="Patkova L."/>
            <person name="Nedelnik J."/>
            <person name="Repkova J."/>
        </authorList>
    </citation>
    <scope>NUCLEOTIDE SEQUENCE [LARGE SCALE GENOMIC DNA]</scope>
    <source>
        <strain evidence="2">cv. Tatra</strain>
        <tissue evidence="1">Young leaves</tissue>
    </source>
</reference>
<organism evidence="1 2">
    <name type="scientific">Trifolium pratense</name>
    <name type="common">Red clover</name>
    <dbReference type="NCBI Taxonomy" id="57577"/>
    <lineage>
        <taxon>Eukaryota</taxon>
        <taxon>Viridiplantae</taxon>
        <taxon>Streptophyta</taxon>
        <taxon>Embryophyta</taxon>
        <taxon>Tracheophyta</taxon>
        <taxon>Spermatophyta</taxon>
        <taxon>Magnoliopsida</taxon>
        <taxon>eudicotyledons</taxon>
        <taxon>Gunneridae</taxon>
        <taxon>Pentapetalae</taxon>
        <taxon>rosids</taxon>
        <taxon>fabids</taxon>
        <taxon>Fabales</taxon>
        <taxon>Fabaceae</taxon>
        <taxon>Papilionoideae</taxon>
        <taxon>50 kb inversion clade</taxon>
        <taxon>NPAAA clade</taxon>
        <taxon>Hologalegina</taxon>
        <taxon>IRL clade</taxon>
        <taxon>Trifolieae</taxon>
        <taxon>Trifolium</taxon>
    </lineage>
</organism>
<proteinExistence type="predicted"/>
<sequence>MIEAAGSKINEIDLKNRNNRSLRFRVTGVRGAWRRRNWAEIVAGSDGGGGGEQ</sequence>
<protein>
    <submittedName>
        <fullName evidence="1">Uncharacterized protein</fullName>
    </submittedName>
</protein>
<evidence type="ECO:0000313" key="2">
    <source>
        <dbReference type="Proteomes" id="UP000236291"/>
    </source>
</evidence>